<protein>
    <submittedName>
        <fullName evidence="2">Uncharacterized protein</fullName>
    </submittedName>
</protein>
<keyword evidence="3" id="KW-1185">Reference proteome</keyword>
<gene>
    <name evidence="2" type="ORF">AGR13a_Cc330141</name>
</gene>
<proteinExistence type="predicted"/>
<feature type="compositionally biased region" description="Basic and acidic residues" evidence="1">
    <location>
        <begin position="1"/>
        <end position="10"/>
    </location>
</feature>
<evidence type="ECO:0000256" key="1">
    <source>
        <dbReference type="SAM" id="MobiDB-lite"/>
    </source>
</evidence>
<evidence type="ECO:0000313" key="2">
    <source>
        <dbReference type="EMBL" id="CUX37316.1"/>
    </source>
</evidence>
<reference evidence="2 3" key="1">
    <citation type="submission" date="2016-01" db="EMBL/GenBank/DDBJ databases">
        <authorList>
            <person name="Regsiter A."/>
            <person name="william w."/>
        </authorList>
    </citation>
    <scope>NUCLEOTIDE SEQUENCE [LARGE SCALE GENOMIC DNA]</scope>
    <source>
        <strain evidence="2 3">CFBP 6927</strain>
    </source>
</reference>
<comment type="caution">
    <text evidence="2">The sequence shown here is derived from an EMBL/GenBank/DDBJ whole genome shotgun (WGS) entry which is preliminary data.</text>
</comment>
<dbReference type="Proteomes" id="UP000191812">
    <property type="component" value="Unassembled WGS sequence"/>
</dbReference>
<dbReference type="EMBL" id="FBWH01000027">
    <property type="protein sequence ID" value="CUX37316.1"/>
    <property type="molecule type" value="Genomic_DNA"/>
</dbReference>
<accession>A0ABP2BKS9</accession>
<sequence>MKRPDGKKIQPSEQVLASDDGRDIDQLVLPFVFKVDDDPEIEMTVIEAQHRSLGRGGQDGKPAR</sequence>
<name>A0ABP2BKS9_9HYPH</name>
<evidence type="ECO:0000313" key="3">
    <source>
        <dbReference type="Proteomes" id="UP000191812"/>
    </source>
</evidence>
<organism evidence="2 3">
    <name type="scientific">Agrobacterium genomosp. 13 str. CFBP 6927</name>
    <dbReference type="NCBI Taxonomy" id="1183428"/>
    <lineage>
        <taxon>Bacteria</taxon>
        <taxon>Pseudomonadati</taxon>
        <taxon>Pseudomonadota</taxon>
        <taxon>Alphaproteobacteria</taxon>
        <taxon>Hyphomicrobiales</taxon>
        <taxon>Rhizobiaceae</taxon>
        <taxon>Rhizobium/Agrobacterium group</taxon>
        <taxon>Agrobacterium</taxon>
        <taxon>Agrobacterium tumefaciens complex</taxon>
    </lineage>
</organism>
<feature type="region of interest" description="Disordered" evidence="1">
    <location>
        <begin position="1"/>
        <end position="21"/>
    </location>
</feature>